<evidence type="ECO:0000313" key="1">
    <source>
        <dbReference type="EMBL" id="SUZ33192.1"/>
    </source>
</evidence>
<keyword evidence="2" id="KW-1185">Reference proteome</keyword>
<sequence length="69" mass="7787">MVVQALRPRASNKNVATKRMIGSFVEDWQSLSPFTNPIQIQLDVMSVAVWQSGNDRAQKCCEFDDADEI</sequence>
<dbReference type="EMBL" id="UIHC01000040">
    <property type="protein sequence ID" value="SUZ33192.1"/>
    <property type="molecule type" value="Genomic_DNA"/>
</dbReference>
<name>A0A3B0MBF8_9RHOB</name>
<evidence type="ECO:0000313" key="2">
    <source>
        <dbReference type="Proteomes" id="UP000272908"/>
    </source>
</evidence>
<gene>
    <name evidence="1" type="ORF">ROE7235_02961</name>
</gene>
<proteinExistence type="predicted"/>
<dbReference type="Proteomes" id="UP000272908">
    <property type="component" value="Unassembled WGS sequence"/>
</dbReference>
<protein>
    <submittedName>
        <fullName evidence="1">Uncharacterized protein</fullName>
    </submittedName>
</protein>
<reference evidence="2" key="1">
    <citation type="submission" date="2018-08" db="EMBL/GenBank/DDBJ databases">
        <authorList>
            <person name="Rodrigo-Torres L."/>
            <person name="Arahal R. D."/>
            <person name="Lucena T."/>
        </authorList>
    </citation>
    <scope>NUCLEOTIDE SEQUENCE [LARGE SCALE GENOMIC DNA]</scope>
    <source>
        <strain evidence="2">CECT 7235</strain>
    </source>
</reference>
<organism evidence="1 2">
    <name type="scientific">Roseinatronobacter ekhonensis</name>
    <dbReference type="NCBI Taxonomy" id="254356"/>
    <lineage>
        <taxon>Bacteria</taxon>
        <taxon>Pseudomonadati</taxon>
        <taxon>Pseudomonadota</taxon>
        <taxon>Alphaproteobacteria</taxon>
        <taxon>Rhodobacterales</taxon>
        <taxon>Paracoccaceae</taxon>
        <taxon>Roseinatronobacter</taxon>
    </lineage>
</organism>
<accession>A0A3B0MBF8</accession>
<dbReference type="AlphaFoldDB" id="A0A3B0MBF8"/>